<keyword evidence="8" id="KW-0511">Multifunctional enzyme</keyword>
<dbReference type="AlphaFoldDB" id="C7NV90"/>
<keyword evidence="7" id="KW-0548">Nucleotidyltransferase</keyword>
<protein>
    <recommendedName>
        <fullName evidence="5">Bifunctional protein GlmU</fullName>
        <ecNumber evidence="3">2.3.1.157</ecNumber>
        <ecNumber evidence="4">2.7.7.23</ecNumber>
    </recommendedName>
</protein>
<dbReference type="eggNOG" id="arCOG00666">
    <property type="taxonomic scope" value="Archaea"/>
</dbReference>
<dbReference type="CDD" id="cd04181">
    <property type="entry name" value="NTP_transferase"/>
    <property type="match status" value="1"/>
</dbReference>
<sequence length="397" mass="41507">MSCQTAIVLAAGEGTRLRPLTHNRPKPMLPAGNTPILEYVLDALVEAGVEELVLVVGYERDRVQNHVGPTYRGRPVTYVDQTKQLGTGHALLQAQAAVEGSFLVVNGDTLIDPTIVEDVTDQFEESEPRATLAVLDGPDPTDYGAVLVEDGLVTNLVEKPDAGEYRYINAGVYAFEPSIFEMIERTPREAGELALTDTLARLIDDRSVGAVETDGTWVDATYPWDLLELARTVLANGRLDPPESRDQVWIDASASVHEAATIQPPAVIGPDSEVGAGAVIGPNVAIGRNVTVGANGTIATAVLDDDARVGPGSTLIDAIVGQAVTLGPNAVVSGGPGDVRIGTAIYEDEPLGALLADRVEAGGDVSFAPGTLVGPNAHLATGVSVEGCVTEGAEVRR</sequence>
<dbReference type="SUPFAM" id="SSF53448">
    <property type="entry name" value="Nucleotide-diphospho-sugar transferases"/>
    <property type="match status" value="1"/>
</dbReference>
<dbReference type="Gene3D" id="3.90.550.10">
    <property type="entry name" value="Spore Coat Polysaccharide Biosynthesis Protein SpsA, Chain A"/>
    <property type="match status" value="1"/>
</dbReference>
<dbReference type="InterPro" id="IPR056729">
    <property type="entry name" value="GMPPB_C"/>
</dbReference>
<gene>
    <name evidence="14" type="ordered locus">Huta_0991</name>
</gene>
<dbReference type="InterPro" id="IPR050065">
    <property type="entry name" value="GlmU-like"/>
</dbReference>
<name>C7NV90_HALUD</name>
<dbReference type="InterPro" id="IPR029044">
    <property type="entry name" value="Nucleotide-diphossugar_trans"/>
</dbReference>
<accession>C7NV90</accession>
<dbReference type="HOGENOM" id="CLU_029499_0_1_2"/>
<dbReference type="RefSeq" id="WP_015788751.1">
    <property type="nucleotide sequence ID" value="NC_013158.1"/>
</dbReference>
<evidence type="ECO:0000256" key="10">
    <source>
        <dbReference type="ARBA" id="ARBA00048247"/>
    </source>
</evidence>
<dbReference type="InterPro" id="IPR011004">
    <property type="entry name" value="Trimer_LpxA-like_sf"/>
</dbReference>
<dbReference type="EMBL" id="CP001687">
    <property type="protein sequence ID" value="ACV11174.1"/>
    <property type="molecule type" value="Genomic_DNA"/>
</dbReference>
<evidence type="ECO:0000256" key="6">
    <source>
        <dbReference type="ARBA" id="ARBA00022679"/>
    </source>
</evidence>
<comment type="catalytic activity">
    <reaction evidence="11">
        <text>N-acetyl-alpha-D-glucosamine 1-phosphate + UTP + H(+) = UDP-N-acetyl-alpha-D-glucosamine + diphosphate</text>
        <dbReference type="Rhea" id="RHEA:13509"/>
        <dbReference type="ChEBI" id="CHEBI:15378"/>
        <dbReference type="ChEBI" id="CHEBI:33019"/>
        <dbReference type="ChEBI" id="CHEBI:46398"/>
        <dbReference type="ChEBI" id="CHEBI:57705"/>
        <dbReference type="ChEBI" id="CHEBI:57776"/>
        <dbReference type="EC" id="2.7.7.23"/>
    </reaction>
</comment>
<dbReference type="Proteomes" id="UP000002071">
    <property type="component" value="Chromosome"/>
</dbReference>
<comment type="pathway">
    <text evidence="2">Nucleotide-sugar biosynthesis; UDP-N-acetyl-alpha-D-glucosamine biosynthesis; UDP-N-acetyl-alpha-D-glucosamine from N-acetyl-alpha-D-glucosamine 1-phosphate: step 1/1.</text>
</comment>
<proteinExistence type="predicted"/>
<dbReference type="OrthoDB" id="15372at2157"/>
<dbReference type="GO" id="GO:0019134">
    <property type="term" value="F:glucosamine-1-phosphate N-acetyltransferase activity"/>
    <property type="evidence" value="ECO:0007669"/>
    <property type="project" value="UniProtKB-EC"/>
</dbReference>
<dbReference type="InterPro" id="IPR005835">
    <property type="entry name" value="NTP_transferase_dom"/>
</dbReference>
<evidence type="ECO:0000313" key="14">
    <source>
        <dbReference type="EMBL" id="ACV11174.1"/>
    </source>
</evidence>
<dbReference type="Gene3D" id="2.160.10.10">
    <property type="entry name" value="Hexapeptide repeat proteins"/>
    <property type="match status" value="1"/>
</dbReference>
<comment type="catalytic activity">
    <reaction evidence="10">
        <text>alpha-D-glucosamine 1-phosphate + acetyl-CoA = N-acetyl-alpha-D-glucosamine 1-phosphate + CoA + H(+)</text>
        <dbReference type="Rhea" id="RHEA:13725"/>
        <dbReference type="ChEBI" id="CHEBI:15378"/>
        <dbReference type="ChEBI" id="CHEBI:57287"/>
        <dbReference type="ChEBI" id="CHEBI:57288"/>
        <dbReference type="ChEBI" id="CHEBI:57776"/>
        <dbReference type="ChEBI" id="CHEBI:58516"/>
        <dbReference type="EC" id="2.3.1.157"/>
    </reaction>
</comment>
<evidence type="ECO:0000256" key="7">
    <source>
        <dbReference type="ARBA" id="ARBA00022695"/>
    </source>
</evidence>
<dbReference type="PANTHER" id="PTHR43584:SF8">
    <property type="entry name" value="N-ACETYLMURAMATE ALPHA-1-PHOSPHATE URIDYLYLTRANSFERASE"/>
    <property type="match status" value="1"/>
</dbReference>
<dbReference type="STRING" id="519442.Huta_0991"/>
<evidence type="ECO:0000256" key="4">
    <source>
        <dbReference type="ARBA" id="ARBA00012457"/>
    </source>
</evidence>
<keyword evidence="15" id="KW-1185">Reference proteome</keyword>
<reference evidence="14 15" key="1">
    <citation type="journal article" date="2009" name="Stand. Genomic Sci.">
        <title>Complete genome sequence of Halorhabdus utahensis type strain (AX-2).</title>
        <authorList>
            <person name="Anderson I."/>
            <person name="Tindall B.J."/>
            <person name="Pomrenke H."/>
            <person name="Goker M."/>
            <person name="Lapidus A."/>
            <person name="Nolan M."/>
            <person name="Copeland A."/>
            <person name="Glavina Del Rio T."/>
            <person name="Chen F."/>
            <person name="Tice H."/>
            <person name="Cheng J.F."/>
            <person name="Lucas S."/>
            <person name="Chertkov O."/>
            <person name="Bruce D."/>
            <person name="Brettin T."/>
            <person name="Detter J.C."/>
            <person name="Han C."/>
            <person name="Goodwin L."/>
            <person name="Land M."/>
            <person name="Hauser L."/>
            <person name="Chang Y.J."/>
            <person name="Jeffries C.D."/>
            <person name="Pitluck S."/>
            <person name="Pati A."/>
            <person name="Mavromatis K."/>
            <person name="Ivanova N."/>
            <person name="Ovchinnikova G."/>
            <person name="Chen A."/>
            <person name="Palaniappan K."/>
            <person name="Chain P."/>
            <person name="Rohde M."/>
            <person name="Bristow J."/>
            <person name="Eisen J.A."/>
            <person name="Markowitz V."/>
            <person name="Hugenholtz P."/>
            <person name="Kyrpides N.C."/>
            <person name="Klenk H.P."/>
        </authorList>
    </citation>
    <scope>NUCLEOTIDE SEQUENCE [LARGE SCALE GENOMIC DNA]</scope>
    <source>
        <strain evidence="15">DSM 12940 / JCM 11049 / AX-2</strain>
    </source>
</reference>
<dbReference type="EC" id="2.7.7.23" evidence="4"/>
<dbReference type="Pfam" id="PF25087">
    <property type="entry name" value="GMPPB_C"/>
    <property type="match status" value="1"/>
</dbReference>
<dbReference type="GO" id="GO:0003977">
    <property type="term" value="F:UDP-N-acetylglucosamine diphosphorylase activity"/>
    <property type="evidence" value="ECO:0007669"/>
    <property type="project" value="UniProtKB-EC"/>
</dbReference>
<dbReference type="SUPFAM" id="SSF51161">
    <property type="entry name" value="Trimeric LpxA-like enzymes"/>
    <property type="match status" value="1"/>
</dbReference>
<feature type="domain" description="Mannose-1-phosphate guanyltransferase C-terminal" evidence="13">
    <location>
        <begin position="262"/>
        <end position="386"/>
    </location>
</feature>
<keyword evidence="9" id="KW-0012">Acyltransferase</keyword>
<evidence type="ECO:0000259" key="12">
    <source>
        <dbReference type="Pfam" id="PF00483"/>
    </source>
</evidence>
<evidence type="ECO:0000256" key="2">
    <source>
        <dbReference type="ARBA" id="ARBA00005208"/>
    </source>
</evidence>
<comment type="pathway">
    <text evidence="1">Nucleotide-sugar biosynthesis; UDP-N-acetyl-alpha-D-glucosamine biosynthesis; N-acetyl-alpha-D-glucosamine 1-phosphate from alpha-D-glucosamine 6-phosphate (route II): step 2/2.</text>
</comment>
<evidence type="ECO:0000256" key="3">
    <source>
        <dbReference type="ARBA" id="ARBA00012225"/>
    </source>
</evidence>
<dbReference type="Pfam" id="PF00483">
    <property type="entry name" value="NTP_transferase"/>
    <property type="match status" value="1"/>
</dbReference>
<dbReference type="EC" id="2.3.1.157" evidence="3"/>
<feature type="domain" description="Nucleotidyl transferase" evidence="12">
    <location>
        <begin position="6"/>
        <end position="233"/>
    </location>
</feature>
<dbReference type="KEGG" id="hut:Huta_0991"/>
<evidence type="ECO:0000256" key="9">
    <source>
        <dbReference type="ARBA" id="ARBA00023315"/>
    </source>
</evidence>
<evidence type="ECO:0000256" key="8">
    <source>
        <dbReference type="ARBA" id="ARBA00023268"/>
    </source>
</evidence>
<evidence type="ECO:0000259" key="13">
    <source>
        <dbReference type="Pfam" id="PF25087"/>
    </source>
</evidence>
<evidence type="ECO:0000313" key="15">
    <source>
        <dbReference type="Proteomes" id="UP000002071"/>
    </source>
</evidence>
<keyword evidence="6 14" id="KW-0808">Transferase</keyword>
<dbReference type="PANTHER" id="PTHR43584">
    <property type="entry name" value="NUCLEOTIDYL TRANSFERASE"/>
    <property type="match status" value="1"/>
</dbReference>
<evidence type="ECO:0000256" key="11">
    <source>
        <dbReference type="ARBA" id="ARBA00048493"/>
    </source>
</evidence>
<evidence type="ECO:0000256" key="1">
    <source>
        <dbReference type="ARBA" id="ARBA00005166"/>
    </source>
</evidence>
<evidence type="ECO:0000256" key="5">
    <source>
        <dbReference type="ARBA" id="ARBA00013414"/>
    </source>
</evidence>
<dbReference type="GeneID" id="8383264"/>
<organism evidence="14 15">
    <name type="scientific">Halorhabdus utahensis (strain DSM 12940 / JCM 11049 / AX-2)</name>
    <dbReference type="NCBI Taxonomy" id="519442"/>
    <lineage>
        <taxon>Archaea</taxon>
        <taxon>Methanobacteriati</taxon>
        <taxon>Methanobacteriota</taxon>
        <taxon>Stenosarchaea group</taxon>
        <taxon>Halobacteria</taxon>
        <taxon>Halobacteriales</taxon>
        <taxon>Haloarculaceae</taxon>
        <taxon>Halorhabdus</taxon>
    </lineage>
</organism>